<keyword evidence="7" id="KW-0411">Iron-sulfur</keyword>
<dbReference type="PROSITE" id="PS00198">
    <property type="entry name" value="4FE4S_FER_1"/>
    <property type="match status" value="1"/>
</dbReference>
<dbReference type="InterPro" id="IPR017900">
    <property type="entry name" value="4Fe4S_Fe_S_CS"/>
</dbReference>
<comment type="caution">
    <text evidence="9">The sequence shown here is derived from an EMBL/GenBank/DDBJ whole genome shotgun (WGS) entry which is preliminary data.</text>
</comment>
<evidence type="ECO:0000256" key="6">
    <source>
        <dbReference type="ARBA" id="ARBA00023004"/>
    </source>
</evidence>
<dbReference type="InterPro" id="IPR017896">
    <property type="entry name" value="4Fe4S_Fe-S-bd"/>
</dbReference>
<accession>A0A165MIS5</accession>
<keyword evidence="5" id="KW-0249">Electron transport</keyword>
<feature type="domain" description="4Fe-4S ferredoxin-type" evidence="8">
    <location>
        <begin position="1"/>
        <end position="29"/>
    </location>
</feature>
<dbReference type="Pfam" id="PF00037">
    <property type="entry name" value="Fer4"/>
    <property type="match status" value="1"/>
</dbReference>
<dbReference type="OMA" id="NDMYIID"/>
<evidence type="ECO:0000313" key="10">
    <source>
        <dbReference type="Proteomes" id="UP000076481"/>
    </source>
</evidence>
<dbReference type="EMBL" id="LVWG01000003">
    <property type="protein sequence ID" value="KZK75295.1"/>
    <property type="molecule type" value="Genomic_DNA"/>
</dbReference>
<reference evidence="9 10" key="1">
    <citation type="submission" date="2016-03" db="EMBL/GenBank/DDBJ databases">
        <title>Speciation and ecological success in dimly lit waters: horizontal gene transfer in a green sulfur bacteria bloom unveiled by metagenomic assembly.</title>
        <authorList>
            <person name="Llorens-Mares T."/>
            <person name="Liu Z."/>
            <person name="Allen L.Z."/>
            <person name="Rusch D.B."/>
            <person name="Craig M.T."/>
            <person name="Dupont C.L."/>
            <person name="Bryant D.A."/>
            <person name="Casamayor E.O."/>
        </authorList>
    </citation>
    <scope>NUCLEOTIDE SEQUENCE [LARGE SCALE GENOMIC DNA]</scope>
    <source>
        <strain evidence="9">CIII</strain>
    </source>
</reference>
<gene>
    <name evidence="9" type="ORF">A3K90_05850</name>
</gene>
<keyword evidence="3" id="KW-0004">4Fe-4S</keyword>
<dbReference type="Proteomes" id="UP000076481">
    <property type="component" value="Unassembled WGS sequence"/>
</dbReference>
<evidence type="ECO:0000256" key="5">
    <source>
        <dbReference type="ARBA" id="ARBA00022982"/>
    </source>
</evidence>
<sequence>MALYITEECTYCGACEPECPVTAISAGDDIYVIDAATCTECAGYADAPACAAVCPAECIVQG</sequence>
<comment type="cofactor">
    <cofactor evidence="1">
        <name>[4Fe-4S] cluster</name>
        <dbReference type="ChEBI" id="CHEBI:49883"/>
    </cofactor>
</comment>
<evidence type="ECO:0000256" key="3">
    <source>
        <dbReference type="ARBA" id="ARBA00022485"/>
    </source>
</evidence>
<evidence type="ECO:0000259" key="8">
    <source>
        <dbReference type="PROSITE" id="PS51379"/>
    </source>
</evidence>
<dbReference type="GO" id="GO:0051539">
    <property type="term" value="F:4 iron, 4 sulfur cluster binding"/>
    <property type="evidence" value="ECO:0007669"/>
    <property type="project" value="UniProtKB-KW"/>
</dbReference>
<evidence type="ECO:0000256" key="4">
    <source>
        <dbReference type="ARBA" id="ARBA00022723"/>
    </source>
</evidence>
<evidence type="ECO:0000256" key="1">
    <source>
        <dbReference type="ARBA" id="ARBA00001966"/>
    </source>
</evidence>
<evidence type="ECO:0000256" key="7">
    <source>
        <dbReference type="ARBA" id="ARBA00023014"/>
    </source>
</evidence>
<protein>
    <submittedName>
        <fullName evidence="9">Ferredoxin</fullName>
    </submittedName>
</protein>
<dbReference type="FunFam" id="3.30.70.20:FF:000045">
    <property type="entry name" value="Ferredoxin, 4Fe-4S"/>
    <property type="match status" value="1"/>
</dbReference>
<dbReference type="Gene3D" id="3.30.70.20">
    <property type="match status" value="1"/>
</dbReference>
<evidence type="ECO:0000256" key="2">
    <source>
        <dbReference type="ARBA" id="ARBA00022448"/>
    </source>
</evidence>
<name>A0A165MIS5_PELLU</name>
<keyword evidence="2" id="KW-0813">Transport</keyword>
<keyword evidence="6" id="KW-0408">Iron</keyword>
<evidence type="ECO:0000313" key="9">
    <source>
        <dbReference type="EMBL" id="KZK75295.1"/>
    </source>
</evidence>
<keyword evidence="4" id="KW-0479">Metal-binding</keyword>
<dbReference type="SUPFAM" id="SSF54862">
    <property type="entry name" value="4Fe-4S ferredoxins"/>
    <property type="match status" value="1"/>
</dbReference>
<organism evidence="9 10">
    <name type="scientific">Pelodictyon luteolum</name>
    <dbReference type="NCBI Taxonomy" id="1100"/>
    <lineage>
        <taxon>Bacteria</taxon>
        <taxon>Pseudomonadati</taxon>
        <taxon>Chlorobiota</taxon>
        <taxon>Chlorobiia</taxon>
        <taxon>Chlorobiales</taxon>
        <taxon>Chlorobiaceae</taxon>
        <taxon>Chlorobium/Pelodictyon group</taxon>
        <taxon>Pelodictyon</taxon>
    </lineage>
</organism>
<dbReference type="GO" id="GO:0046872">
    <property type="term" value="F:metal ion binding"/>
    <property type="evidence" value="ECO:0007669"/>
    <property type="project" value="UniProtKB-KW"/>
</dbReference>
<proteinExistence type="predicted"/>
<dbReference type="RefSeq" id="WP_011357950.1">
    <property type="nucleotide sequence ID" value="NZ_LVWG01000003.1"/>
</dbReference>
<dbReference type="AlphaFoldDB" id="A0A165MIS5"/>
<dbReference type="PROSITE" id="PS51379">
    <property type="entry name" value="4FE4S_FER_2"/>
    <property type="match status" value="1"/>
</dbReference>